<proteinExistence type="predicted"/>
<keyword evidence="1" id="KW-0175">Coiled coil</keyword>
<organism evidence="3 4">
    <name type="scientific">Anaerostipes butyraticus</name>
    <dbReference type="NCBI Taxonomy" id="645466"/>
    <lineage>
        <taxon>Bacteria</taxon>
        <taxon>Bacillati</taxon>
        <taxon>Bacillota</taxon>
        <taxon>Clostridia</taxon>
        <taxon>Lachnospirales</taxon>
        <taxon>Lachnospiraceae</taxon>
        <taxon>Anaerostipes</taxon>
    </lineage>
</organism>
<reference evidence="3" key="1">
    <citation type="submission" date="2020-06" db="EMBL/GenBank/DDBJ databases">
        <title>Characterization of fructooligosaccharide metabolism and fructooligosaccharide-degrading enzymes in human commensal butyrate producers.</title>
        <authorList>
            <person name="Tanno H."/>
            <person name="Fujii T."/>
            <person name="Hirano K."/>
            <person name="Maeno S."/>
            <person name="Tonozuka T."/>
            <person name="Sakamoto M."/>
            <person name="Ohkuma M."/>
            <person name="Tochio T."/>
            <person name="Endo A."/>
        </authorList>
    </citation>
    <scope>NUCLEOTIDE SEQUENCE</scope>
    <source>
        <strain evidence="3">JCM 17466</strain>
    </source>
</reference>
<keyword evidence="4" id="KW-1185">Reference proteome</keyword>
<name>A0A916Q4S5_9FIRM</name>
<keyword evidence="2" id="KW-0812">Transmembrane</keyword>
<evidence type="ECO:0000313" key="4">
    <source>
        <dbReference type="Proteomes" id="UP000613208"/>
    </source>
</evidence>
<accession>A0A916Q4S5</accession>
<dbReference type="EMBL" id="BLYI01000013">
    <property type="protein sequence ID" value="GFO84287.1"/>
    <property type="molecule type" value="Genomic_DNA"/>
</dbReference>
<dbReference type="RefSeq" id="WP_201310033.1">
    <property type="nucleotide sequence ID" value="NZ_BLYI01000013.1"/>
</dbReference>
<dbReference type="AlphaFoldDB" id="A0A916Q4S5"/>
<dbReference type="Proteomes" id="UP000613208">
    <property type="component" value="Unassembled WGS sequence"/>
</dbReference>
<feature type="transmembrane region" description="Helical" evidence="2">
    <location>
        <begin position="171"/>
        <end position="191"/>
    </location>
</feature>
<evidence type="ECO:0000313" key="3">
    <source>
        <dbReference type="EMBL" id="GFO84287.1"/>
    </source>
</evidence>
<sequence length="338" mass="40156">MNTKKRLSEDLENTKEVLLEQRFVTLYEDEIAGILAREEDLETIEHLGDEEAKEVEEAARLYNRAFARNFYDISGGRVSDEEFFPLWEREKELMTGLQKIQSLEGEKKQLEKELDIVTKEEQELYGKIQTAEKERKNKQVIFRSFMVMAIAALILAAAAVVYFEFPIIRFLWQAAAVVIVVLLFLIILYQIQKKALETERLYRMMSGHKTSSRMRLESDYQDIASDLKLYYEKFEVLFCYISEEQWNLFEFCTKISSRLKFCEDLTENAENLVHVLEKYHLKKARAWLYYPKALFDLPKRIVCRERLEHRLNECQQALTRHEREADKQKNKIDISDRS</sequence>
<gene>
    <name evidence="3" type="ORF">ANBU17_06340</name>
</gene>
<evidence type="ECO:0000256" key="1">
    <source>
        <dbReference type="SAM" id="Coils"/>
    </source>
</evidence>
<keyword evidence="2" id="KW-0472">Membrane</keyword>
<feature type="transmembrane region" description="Helical" evidence="2">
    <location>
        <begin position="145"/>
        <end position="165"/>
    </location>
</feature>
<feature type="coiled-coil region" evidence="1">
    <location>
        <begin position="93"/>
        <end position="134"/>
    </location>
</feature>
<keyword evidence="2" id="KW-1133">Transmembrane helix</keyword>
<feature type="coiled-coil region" evidence="1">
    <location>
        <begin position="304"/>
        <end position="331"/>
    </location>
</feature>
<evidence type="ECO:0000256" key="2">
    <source>
        <dbReference type="SAM" id="Phobius"/>
    </source>
</evidence>
<comment type="caution">
    <text evidence="3">The sequence shown here is derived from an EMBL/GenBank/DDBJ whole genome shotgun (WGS) entry which is preliminary data.</text>
</comment>
<protein>
    <submittedName>
        <fullName evidence="3">Uncharacterized protein</fullName>
    </submittedName>
</protein>